<name>A0A8S1HC09_9PELO</name>
<gene>
    <name evidence="1" type="ORF">CAUJ_LOCUS9408</name>
</gene>
<accession>A0A8S1HC09</accession>
<evidence type="ECO:0000313" key="2">
    <source>
        <dbReference type="Proteomes" id="UP000835052"/>
    </source>
</evidence>
<protein>
    <submittedName>
        <fullName evidence="1">Uncharacterized protein</fullName>
    </submittedName>
</protein>
<dbReference type="EMBL" id="CAJGYM010000035">
    <property type="protein sequence ID" value="CAD6193489.1"/>
    <property type="molecule type" value="Genomic_DNA"/>
</dbReference>
<dbReference type="Proteomes" id="UP000835052">
    <property type="component" value="Unassembled WGS sequence"/>
</dbReference>
<keyword evidence="2" id="KW-1185">Reference proteome</keyword>
<sequence length="130" mass="14624">MAERLKGDKDGLSGKLIDEVRAEEEKRSSADRAEVVVSGGRLEPQQGHFELGARKCILEKPVGSEGPSRRKELIEEKKGEDVVEPVFLFNGTLLQGLADRNCQFHQPVATRPNFYLNARLPRFRSHLVNK</sequence>
<proteinExistence type="predicted"/>
<reference evidence="1" key="1">
    <citation type="submission" date="2020-10" db="EMBL/GenBank/DDBJ databases">
        <authorList>
            <person name="Kikuchi T."/>
        </authorList>
    </citation>
    <scope>NUCLEOTIDE SEQUENCE</scope>
    <source>
        <strain evidence="1">NKZ352</strain>
    </source>
</reference>
<organism evidence="1 2">
    <name type="scientific">Caenorhabditis auriculariae</name>
    <dbReference type="NCBI Taxonomy" id="2777116"/>
    <lineage>
        <taxon>Eukaryota</taxon>
        <taxon>Metazoa</taxon>
        <taxon>Ecdysozoa</taxon>
        <taxon>Nematoda</taxon>
        <taxon>Chromadorea</taxon>
        <taxon>Rhabditida</taxon>
        <taxon>Rhabditina</taxon>
        <taxon>Rhabditomorpha</taxon>
        <taxon>Rhabditoidea</taxon>
        <taxon>Rhabditidae</taxon>
        <taxon>Peloderinae</taxon>
        <taxon>Caenorhabditis</taxon>
    </lineage>
</organism>
<comment type="caution">
    <text evidence="1">The sequence shown here is derived from an EMBL/GenBank/DDBJ whole genome shotgun (WGS) entry which is preliminary data.</text>
</comment>
<evidence type="ECO:0000313" key="1">
    <source>
        <dbReference type="EMBL" id="CAD6193489.1"/>
    </source>
</evidence>
<dbReference type="AlphaFoldDB" id="A0A8S1HC09"/>